<reference evidence="5" key="3">
    <citation type="submission" date="2015-06" db="UniProtKB">
        <authorList>
            <consortium name="EnsemblPlants"/>
        </authorList>
    </citation>
    <scope>IDENTIFICATION</scope>
    <source>
        <strain evidence="5">cv. Jemalong A17</strain>
    </source>
</reference>
<feature type="non-terminal residue" evidence="4">
    <location>
        <position position="637"/>
    </location>
</feature>
<dbReference type="STRING" id="3880.A0A072TDD8"/>
<dbReference type="InterPro" id="IPR011701">
    <property type="entry name" value="MFS"/>
</dbReference>
<evidence type="ECO:0000259" key="3">
    <source>
        <dbReference type="Pfam" id="PF00884"/>
    </source>
</evidence>
<feature type="transmembrane region" description="Helical" evidence="2">
    <location>
        <begin position="208"/>
        <end position="229"/>
    </location>
</feature>
<dbReference type="Pfam" id="PF07690">
    <property type="entry name" value="MFS_1"/>
    <property type="match status" value="1"/>
</dbReference>
<keyword evidence="6" id="KW-1185">Reference proteome</keyword>
<feature type="compositionally biased region" description="Low complexity" evidence="1">
    <location>
        <begin position="1"/>
        <end position="16"/>
    </location>
</feature>
<dbReference type="PANTHER" id="PTHR23528">
    <property type="match status" value="1"/>
</dbReference>
<accession>A0A072TDD8</accession>
<evidence type="ECO:0000256" key="1">
    <source>
        <dbReference type="SAM" id="MobiDB-lite"/>
    </source>
</evidence>
<reference evidence="4 6" key="2">
    <citation type="journal article" date="2014" name="BMC Genomics">
        <title>An improved genome release (version Mt4.0) for the model legume Medicago truncatula.</title>
        <authorList>
            <person name="Tang H."/>
            <person name="Krishnakumar V."/>
            <person name="Bidwell S."/>
            <person name="Rosen B."/>
            <person name="Chan A."/>
            <person name="Zhou S."/>
            <person name="Gentzbittel L."/>
            <person name="Childs K.L."/>
            <person name="Yandell M."/>
            <person name="Gundlach H."/>
            <person name="Mayer K.F."/>
            <person name="Schwartz D.C."/>
            <person name="Town C.D."/>
        </authorList>
    </citation>
    <scope>GENOME REANNOTATION</scope>
    <source>
        <strain evidence="4">A17</strain>
        <strain evidence="5 6">cv. Jemalong A17</strain>
    </source>
</reference>
<dbReference type="HOGENOM" id="CLU_429998_0_0_1"/>
<dbReference type="CDD" id="cd06174">
    <property type="entry name" value="MFS"/>
    <property type="match status" value="1"/>
</dbReference>
<feature type="transmembrane region" description="Helical" evidence="2">
    <location>
        <begin position="182"/>
        <end position="202"/>
    </location>
</feature>
<evidence type="ECO:0000256" key="2">
    <source>
        <dbReference type="SAM" id="Phobius"/>
    </source>
</evidence>
<dbReference type="InterPro" id="IPR017850">
    <property type="entry name" value="Alkaline_phosphatase_core_sf"/>
</dbReference>
<dbReference type="GO" id="GO:0022857">
    <property type="term" value="F:transmembrane transporter activity"/>
    <property type="evidence" value="ECO:0007669"/>
    <property type="project" value="InterPro"/>
</dbReference>
<dbReference type="AlphaFoldDB" id="A0A072TDD8"/>
<feature type="transmembrane region" description="Helical" evidence="2">
    <location>
        <begin position="426"/>
        <end position="444"/>
    </location>
</feature>
<feature type="transmembrane region" description="Helical" evidence="2">
    <location>
        <begin position="49"/>
        <end position="68"/>
    </location>
</feature>
<dbReference type="Proteomes" id="UP000002051">
    <property type="component" value="Unassembled WGS sequence"/>
</dbReference>
<feature type="transmembrane region" description="Helical" evidence="2">
    <location>
        <begin position="266"/>
        <end position="287"/>
    </location>
</feature>
<dbReference type="Pfam" id="PF00884">
    <property type="entry name" value="Sulfatase"/>
    <property type="match status" value="1"/>
</dbReference>
<dbReference type="Gene3D" id="1.20.1250.20">
    <property type="entry name" value="MFS general substrate transporter like domains"/>
    <property type="match status" value="2"/>
</dbReference>
<dbReference type="SUPFAM" id="SSF103473">
    <property type="entry name" value="MFS general substrate transporter"/>
    <property type="match status" value="1"/>
</dbReference>
<feature type="transmembrane region" description="Helical" evidence="2">
    <location>
        <begin position="88"/>
        <end position="111"/>
    </location>
</feature>
<evidence type="ECO:0000313" key="5">
    <source>
        <dbReference type="EnsemblPlants" id="KEH15382"/>
    </source>
</evidence>
<gene>
    <name evidence="4" type="ORF">MTR_1209s0010</name>
</gene>
<evidence type="ECO:0000313" key="6">
    <source>
        <dbReference type="Proteomes" id="UP000002051"/>
    </source>
</evidence>
<keyword evidence="2" id="KW-0812">Transmembrane</keyword>
<dbReference type="PANTHER" id="PTHR23528:SF1">
    <property type="entry name" value="MAJOR FACILITATOR SUPERFAMILY (MFS) PROFILE DOMAIN-CONTAINING PROTEIN"/>
    <property type="match status" value="1"/>
</dbReference>
<feature type="region of interest" description="Disordered" evidence="1">
    <location>
        <begin position="1"/>
        <end position="25"/>
    </location>
</feature>
<protein>
    <submittedName>
        <fullName evidence="4">MFS transporter</fullName>
    </submittedName>
</protein>
<organism evidence="4 6">
    <name type="scientific">Medicago truncatula</name>
    <name type="common">Barrel medic</name>
    <name type="synonym">Medicago tribuloides</name>
    <dbReference type="NCBI Taxonomy" id="3880"/>
    <lineage>
        <taxon>Eukaryota</taxon>
        <taxon>Viridiplantae</taxon>
        <taxon>Streptophyta</taxon>
        <taxon>Embryophyta</taxon>
        <taxon>Tracheophyta</taxon>
        <taxon>Spermatophyta</taxon>
        <taxon>Magnoliopsida</taxon>
        <taxon>eudicotyledons</taxon>
        <taxon>Gunneridae</taxon>
        <taxon>Pentapetalae</taxon>
        <taxon>rosids</taxon>
        <taxon>fabids</taxon>
        <taxon>Fabales</taxon>
        <taxon>Fabaceae</taxon>
        <taxon>Papilionoideae</taxon>
        <taxon>50 kb inversion clade</taxon>
        <taxon>NPAAA clade</taxon>
        <taxon>Hologalegina</taxon>
        <taxon>IRL clade</taxon>
        <taxon>Trifolieae</taxon>
        <taxon>Medicago</taxon>
    </lineage>
</organism>
<dbReference type="EnsemblPlants" id="KEH15382">
    <property type="protein sequence ID" value="KEH15382"/>
    <property type="gene ID" value="MTR_1209s0010"/>
</dbReference>
<feature type="transmembrane region" description="Helical" evidence="2">
    <location>
        <begin position="299"/>
        <end position="320"/>
    </location>
</feature>
<feature type="transmembrane region" description="Helical" evidence="2">
    <location>
        <begin position="361"/>
        <end position="383"/>
    </location>
</feature>
<dbReference type="InterPro" id="IPR036259">
    <property type="entry name" value="MFS_trans_sf"/>
</dbReference>
<feature type="transmembrane region" description="Helical" evidence="2">
    <location>
        <begin position="148"/>
        <end position="170"/>
    </location>
</feature>
<evidence type="ECO:0000313" key="4">
    <source>
        <dbReference type="EMBL" id="KEH15382.1"/>
    </source>
</evidence>
<dbReference type="EMBL" id="KL403933">
    <property type="protein sequence ID" value="KEH15382.1"/>
    <property type="molecule type" value="Genomic_DNA"/>
</dbReference>
<feature type="domain" description="Sulfatase N-terminal" evidence="3">
    <location>
        <begin position="448"/>
        <end position="634"/>
    </location>
</feature>
<dbReference type="Gene3D" id="3.40.720.10">
    <property type="entry name" value="Alkaline Phosphatase, subunit A"/>
    <property type="match status" value="1"/>
</dbReference>
<keyword evidence="2" id="KW-0472">Membrane</keyword>
<feature type="transmembrane region" description="Helical" evidence="2">
    <location>
        <begin position="123"/>
        <end position="142"/>
    </location>
</feature>
<reference evidence="4 6" key="1">
    <citation type="journal article" date="2011" name="Nature">
        <title>The Medicago genome provides insight into the evolution of rhizobial symbioses.</title>
        <authorList>
            <person name="Young N.D."/>
            <person name="Debelle F."/>
            <person name="Oldroyd G.E."/>
            <person name="Geurts R."/>
            <person name="Cannon S.B."/>
            <person name="Udvardi M.K."/>
            <person name="Benedito V.A."/>
            <person name="Mayer K.F."/>
            <person name="Gouzy J."/>
            <person name="Schoof H."/>
            <person name="Van de Peer Y."/>
            <person name="Proost S."/>
            <person name="Cook D.R."/>
            <person name="Meyers B.C."/>
            <person name="Spannagl M."/>
            <person name="Cheung F."/>
            <person name="De Mita S."/>
            <person name="Krishnakumar V."/>
            <person name="Gundlach H."/>
            <person name="Zhou S."/>
            <person name="Mudge J."/>
            <person name="Bharti A.K."/>
            <person name="Murray J.D."/>
            <person name="Naoumkina M.A."/>
            <person name="Rosen B."/>
            <person name="Silverstein K.A."/>
            <person name="Tang H."/>
            <person name="Rombauts S."/>
            <person name="Zhao P.X."/>
            <person name="Zhou P."/>
            <person name="Barbe V."/>
            <person name="Bardou P."/>
            <person name="Bechner M."/>
            <person name="Bellec A."/>
            <person name="Berger A."/>
            <person name="Berges H."/>
            <person name="Bidwell S."/>
            <person name="Bisseling T."/>
            <person name="Choisne N."/>
            <person name="Couloux A."/>
            <person name="Denny R."/>
            <person name="Deshpande S."/>
            <person name="Dai X."/>
            <person name="Doyle J.J."/>
            <person name="Dudez A.M."/>
            <person name="Farmer A.D."/>
            <person name="Fouteau S."/>
            <person name="Franken C."/>
            <person name="Gibelin C."/>
            <person name="Gish J."/>
            <person name="Goldstein S."/>
            <person name="Gonzalez A.J."/>
            <person name="Green P.J."/>
            <person name="Hallab A."/>
            <person name="Hartog M."/>
            <person name="Hua A."/>
            <person name="Humphray S.J."/>
            <person name="Jeong D.H."/>
            <person name="Jing Y."/>
            <person name="Jocker A."/>
            <person name="Kenton S.M."/>
            <person name="Kim D.J."/>
            <person name="Klee K."/>
            <person name="Lai H."/>
            <person name="Lang C."/>
            <person name="Lin S."/>
            <person name="Macmil S.L."/>
            <person name="Magdelenat G."/>
            <person name="Matthews L."/>
            <person name="McCorrison J."/>
            <person name="Monaghan E.L."/>
            <person name="Mun J.H."/>
            <person name="Najar F.Z."/>
            <person name="Nicholson C."/>
            <person name="Noirot C."/>
            <person name="O'Bleness M."/>
            <person name="Paule C.R."/>
            <person name="Poulain J."/>
            <person name="Prion F."/>
            <person name="Qin B."/>
            <person name="Qu C."/>
            <person name="Retzel E.F."/>
            <person name="Riddle C."/>
            <person name="Sallet E."/>
            <person name="Samain S."/>
            <person name="Samson N."/>
            <person name="Sanders I."/>
            <person name="Saurat O."/>
            <person name="Scarpelli C."/>
            <person name="Schiex T."/>
            <person name="Segurens B."/>
            <person name="Severin A.J."/>
            <person name="Sherrier D.J."/>
            <person name="Shi R."/>
            <person name="Sims S."/>
            <person name="Singer S.R."/>
            <person name="Sinharoy S."/>
            <person name="Sterck L."/>
            <person name="Viollet A."/>
            <person name="Wang B.B."/>
            <person name="Wang K."/>
            <person name="Wang M."/>
            <person name="Wang X."/>
            <person name="Warfsmann J."/>
            <person name="Weissenbach J."/>
            <person name="White D.D."/>
            <person name="White J.D."/>
            <person name="Wiley G.B."/>
            <person name="Wincker P."/>
            <person name="Xing Y."/>
            <person name="Yang L."/>
            <person name="Yao Z."/>
            <person name="Ying F."/>
            <person name="Zhai J."/>
            <person name="Zhou L."/>
            <person name="Zuber A."/>
            <person name="Denarie J."/>
            <person name="Dixon R.A."/>
            <person name="May G.D."/>
            <person name="Schwartz D.C."/>
            <person name="Rogers J."/>
            <person name="Quetier F."/>
            <person name="Town C.D."/>
            <person name="Roe B.A."/>
        </authorList>
    </citation>
    <scope>NUCLEOTIDE SEQUENCE [LARGE SCALE GENOMIC DNA]</scope>
    <source>
        <strain evidence="4">A17</strain>
        <strain evidence="5 6">cv. Jemalong A17</strain>
    </source>
</reference>
<keyword evidence="2" id="KW-1133">Transmembrane helix</keyword>
<sequence length="637" mass="68732">MRRPITRSSGRCSSTGGCSGAERKAADDEWRGSMDEMMVVAARKTGNRYLGVTLTVAFVGVWLAMLPYPMVILPMLAERISPTDKAAVLARALGIGSFIGLIAQPIFGVLSDHTRSRWGMRKPWILGGMLGGLGAMAVMATARTPAQLALGWGLMALTFNSTLSGLNAVLPDQVRSEKLGVYSSLVGFTPPIGVLLGVGIARQLAPDLVSIALVQGAIALVAIVCFVMLTHDRKLDAGHVKPLQWRQLAASFWTNPVRHPDFAIAWLSRALVLFGVSSLQYYLLFYLRDRIGLSTKETPHAMFLCLLVATTAMTASALVFGRLLDRLRRRKVFVIGAGIGMALGFPVLLFCTTFPQLLVVIAWIGVAQGAYLAVDLALVTEVLPDRNAAAKDMGVFHLANVVPQLSLSLLATWLTGPGGAIRFDALFIAASCAVLLGGVVIAAIRSLRADCVHAVHPATPVLTPNLDRLAAGGVAFTQAFGQHSVCSPSRVSFLSGQYPHVAGHRTLGYLLGPDEPNFLRVFKENGYHVAMAGGRGDSFAPGATERSAHEYGFLPEETRRSAAEFLQSKTKGDPADPMVRAFFRGQRSQEQAAIEYDEVVIRTAEHWLAAPPREPWVLYVPLFAPHPPFEAEEPWFS</sequence>
<dbReference type="SUPFAM" id="SSF53649">
    <property type="entry name" value="Alkaline phosphatase-like"/>
    <property type="match status" value="1"/>
</dbReference>
<dbReference type="InterPro" id="IPR000917">
    <property type="entry name" value="Sulfatase_N"/>
</dbReference>
<feature type="transmembrane region" description="Helical" evidence="2">
    <location>
        <begin position="332"/>
        <end position="355"/>
    </location>
</feature>
<feature type="transmembrane region" description="Helical" evidence="2">
    <location>
        <begin position="395"/>
        <end position="414"/>
    </location>
</feature>
<name>A0A072TDD8_MEDTR</name>
<proteinExistence type="predicted"/>